<organism evidence="1 2">
    <name type="scientific">Hyphomicrobium album</name>
    <dbReference type="NCBI Taxonomy" id="2665159"/>
    <lineage>
        <taxon>Bacteria</taxon>
        <taxon>Pseudomonadati</taxon>
        <taxon>Pseudomonadota</taxon>
        <taxon>Alphaproteobacteria</taxon>
        <taxon>Hyphomicrobiales</taxon>
        <taxon>Hyphomicrobiaceae</taxon>
        <taxon>Hyphomicrobium</taxon>
    </lineage>
</organism>
<sequence>MTSLAWLIPCALALGGLALGAFLWAMRSGQFEDLEGAGWRAIQDEDPEGPAPND</sequence>
<name>A0A6I3KEK9_9HYPH</name>
<dbReference type="EMBL" id="WMBQ01000001">
    <property type="protein sequence ID" value="MTD92753.1"/>
    <property type="molecule type" value="Genomic_DNA"/>
</dbReference>
<protein>
    <submittedName>
        <fullName evidence="1">Cbb3-type cytochrome oxidase assembly protein CcoS</fullName>
    </submittedName>
</protein>
<dbReference type="NCBIfam" id="TIGR00847">
    <property type="entry name" value="ccoS"/>
    <property type="match status" value="1"/>
</dbReference>
<reference evidence="1 2" key="1">
    <citation type="submission" date="2019-11" db="EMBL/GenBank/DDBJ databases">
        <title>Identification of a novel strain.</title>
        <authorList>
            <person name="Xu Q."/>
            <person name="Wang G."/>
        </authorList>
    </citation>
    <scope>NUCLEOTIDE SEQUENCE [LARGE SCALE GENOMIC DNA]</scope>
    <source>
        <strain evidence="2">xq</strain>
    </source>
</reference>
<dbReference type="Pfam" id="PF03597">
    <property type="entry name" value="FixS"/>
    <property type="match status" value="1"/>
</dbReference>
<evidence type="ECO:0000313" key="2">
    <source>
        <dbReference type="Proteomes" id="UP000440694"/>
    </source>
</evidence>
<comment type="caution">
    <text evidence="1">The sequence shown here is derived from an EMBL/GenBank/DDBJ whole genome shotgun (WGS) entry which is preliminary data.</text>
</comment>
<dbReference type="PANTHER" id="PTHR41532:SF1">
    <property type="entry name" value="FIXS PROTEIN"/>
    <property type="match status" value="1"/>
</dbReference>
<dbReference type="InterPro" id="IPR004714">
    <property type="entry name" value="Cyt_oxidase_maturation_cbb3"/>
</dbReference>
<gene>
    <name evidence="1" type="primary">ccoS</name>
    <name evidence="1" type="ORF">GIW81_00195</name>
</gene>
<evidence type="ECO:0000313" key="1">
    <source>
        <dbReference type="EMBL" id="MTD92753.1"/>
    </source>
</evidence>
<keyword evidence="2" id="KW-1185">Reference proteome</keyword>
<dbReference type="Proteomes" id="UP000440694">
    <property type="component" value="Unassembled WGS sequence"/>
</dbReference>
<accession>A0A6I3KEK9</accession>
<dbReference type="AlphaFoldDB" id="A0A6I3KEK9"/>
<dbReference type="RefSeq" id="WP_154737345.1">
    <property type="nucleotide sequence ID" value="NZ_WMBQ01000001.1"/>
</dbReference>
<dbReference type="PANTHER" id="PTHR41532">
    <property type="entry name" value="FIXS PROTEIN"/>
    <property type="match status" value="1"/>
</dbReference>
<proteinExistence type="predicted"/>